<evidence type="ECO:0000313" key="2">
    <source>
        <dbReference type="Proteomes" id="UP001239111"/>
    </source>
</evidence>
<protein>
    <submittedName>
        <fullName evidence="1">Uncharacterized protein</fullName>
    </submittedName>
</protein>
<proteinExistence type="predicted"/>
<accession>A0ACC2PQL0</accession>
<sequence length="214" mass="24702">MRKNSNDKCIPRKNKSIFTRRGKRNFCVKCEAEYVFGKKHLCQNELSYKNIEEIELPLEEKERLVAKLIHDISNEESKGSNDKKSNEIRLAQKKGKQLIVFLNPLQSAKRDIKRQISVDDLSKISTDLNLSTNKTQSIAAAICMCTRNRRAIESNLREKIEGRNHAVDSLFETVSCDVVDRCKGEDVLSSQIMVFCINREDLVQTVTRKRDLKR</sequence>
<name>A0ACC2PQL0_9HYME</name>
<reference evidence="1" key="1">
    <citation type="submission" date="2023-04" db="EMBL/GenBank/DDBJ databases">
        <title>A chromosome-level genome assembly of the parasitoid wasp Eretmocerus hayati.</title>
        <authorList>
            <person name="Zhong Y."/>
            <person name="Liu S."/>
            <person name="Liu Y."/>
        </authorList>
    </citation>
    <scope>NUCLEOTIDE SEQUENCE</scope>
    <source>
        <strain evidence="1">ZJU_SS_LIU_2023</strain>
    </source>
</reference>
<keyword evidence="2" id="KW-1185">Reference proteome</keyword>
<comment type="caution">
    <text evidence="1">The sequence shown here is derived from an EMBL/GenBank/DDBJ whole genome shotgun (WGS) entry which is preliminary data.</text>
</comment>
<dbReference type="Proteomes" id="UP001239111">
    <property type="component" value="Chromosome 1"/>
</dbReference>
<evidence type="ECO:0000313" key="1">
    <source>
        <dbReference type="EMBL" id="KAJ8685900.1"/>
    </source>
</evidence>
<organism evidence="1 2">
    <name type="scientific">Eretmocerus hayati</name>
    <dbReference type="NCBI Taxonomy" id="131215"/>
    <lineage>
        <taxon>Eukaryota</taxon>
        <taxon>Metazoa</taxon>
        <taxon>Ecdysozoa</taxon>
        <taxon>Arthropoda</taxon>
        <taxon>Hexapoda</taxon>
        <taxon>Insecta</taxon>
        <taxon>Pterygota</taxon>
        <taxon>Neoptera</taxon>
        <taxon>Endopterygota</taxon>
        <taxon>Hymenoptera</taxon>
        <taxon>Apocrita</taxon>
        <taxon>Proctotrupomorpha</taxon>
        <taxon>Chalcidoidea</taxon>
        <taxon>Aphelinidae</taxon>
        <taxon>Aphelininae</taxon>
        <taxon>Eretmocerus</taxon>
    </lineage>
</organism>
<dbReference type="EMBL" id="CM056741">
    <property type="protein sequence ID" value="KAJ8685900.1"/>
    <property type="molecule type" value="Genomic_DNA"/>
</dbReference>
<gene>
    <name evidence="1" type="ORF">QAD02_021693</name>
</gene>